<evidence type="ECO:0000259" key="4">
    <source>
        <dbReference type="PROSITE" id="PS50238"/>
    </source>
</evidence>
<keyword evidence="2" id="KW-0597">Phosphoprotein</keyword>
<gene>
    <name evidence="5" type="ORF">HNY73_000487</name>
</gene>
<reference evidence="5" key="2">
    <citation type="submission" date="2020-06" db="EMBL/GenBank/DDBJ databases">
        <authorList>
            <person name="Sheffer M."/>
        </authorList>
    </citation>
    <scope>NUCLEOTIDE SEQUENCE</scope>
</reference>
<evidence type="ECO:0000256" key="2">
    <source>
        <dbReference type="ARBA" id="ARBA00022553"/>
    </source>
</evidence>
<dbReference type="Proteomes" id="UP000807504">
    <property type="component" value="Unassembled WGS sequence"/>
</dbReference>
<dbReference type="SUPFAM" id="SSF50729">
    <property type="entry name" value="PH domain-like"/>
    <property type="match status" value="1"/>
</dbReference>
<accession>A0A8T0FYG2</accession>
<dbReference type="CDD" id="cd13319">
    <property type="entry name" value="PH_RARhoGAP"/>
    <property type="match status" value="1"/>
</dbReference>
<dbReference type="SMART" id="SM00324">
    <property type="entry name" value="RhoGAP"/>
    <property type="match status" value="1"/>
</dbReference>
<feature type="region of interest" description="Disordered" evidence="3">
    <location>
        <begin position="226"/>
        <end position="256"/>
    </location>
</feature>
<name>A0A8T0FYG2_ARGBR</name>
<dbReference type="PANTHER" id="PTHR23179">
    <property type="entry name" value="T-CELL ACTIVATION RHO GTPASE ACTIVATING PROTEIN-RELATED"/>
    <property type="match status" value="1"/>
</dbReference>
<feature type="region of interest" description="Disordered" evidence="3">
    <location>
        <begin position="463"/>
        <end position="482"/>
    </location>
</feature>
<dbReference type="GO" id="GO:0007165">
    <property type="term" value="P:signal transduction"/>
    <property type="evidence" value="ECO:0007669"/>
    <property type="project" value="InterPro"/>
</dbReference>
<evidence type="ECO:0000313" key="6">
    <source>
        <dbReference type="Proteomes" id="UP000807504"/>
    </source>
</evidence>
<reference evidence="5" key="1">
    <citation type="journal article" date="2020" name="bioRxiv">
        <title>Chromosome-level reference genome of the European wasp spider Argiope bruennichi: a resource for studies on range expansion and evolutionary adaptation.</title>
        <authorList>
            <person name="Sheffer M.M."/>
            <person name="Hoppe A."/>
            <person name="Krehenwinkel H."/>
            <person name="Uhl G."/>
            <person name="Kuss A.W."/>
            <person name="Jensen L."/>
            <person name="Jensen C."/>
            <person name="Gillespie R.G."/>
            <person name="Hoff K.J."/>
            <person name="Prost S."/>
        </authorList>
    </citation>
    <scope>NUCLEOTIDE SEQUENCE</scope>
</reference>
<dbReference type="GO" id="GO:0035023">
    <property type="term" value="P:regulation of Rho protein signal transduction"/>
    <property type="evidence" value="ECO:0007669"/>
    <property type="project" value="InterPro"/>
</dbReference>
<evidence type="ECO:0000256" key="3">
    <source>
        <dbReference type="SAM" id="MobiDB-lite"/>
    </source>
</evidence>
<dbReference type="InterPro" id="IPR008936">
    <property type="entry name" value="Rho_GTPase_activation_prot"/>
</dbReference>
<dbReference type="EMBL" id="JABXBU010000001">
    <property type="protein sequence ID" value="KAF8796061.1"/>
    <property type="molecule type" value="Genomic_DNA"/>
</dbReference>
<dbReference type="SUPFAM" id="SSF48350">
    <property type="entry name" value="GTPase activation domain, GAP"/>
    <property type="match status" value="1"/>
</dbReference>
<feature type="region of interest" description="Disordered" evidence="3">
    <location>
        <begin position="27"/>
        <end position="68"/>
    </location>
</feature>
<dbReference type="CDD" id="cd04402">
    <property type="entry name" value="RhoGAP_ARHGAP20"/>
    <property type="match status" value="1"/>
</dbReference>
<dbReference type="Pfam" id="PF22286">
    <property type="entry name" value="RHG20_PH"/>
    <property type="match status" value="1"/>
</dbReference>
<dbReference type="InterPro" id="IPR011993">
    <property type="entry name" value="PH-like_dom_sf"/>
</dbReference>
<dbReference type="GO" id="GO:0005096">
    <property type="term" value="F:GTPase activator activity"/>
    <property type="evidence" value="ECO:0007669"/>
    <property type="project" value="UniProtKB-KW"/>
</dbReference>
<keyword evidence="1" id="KW-0343">GTPase activation</keyword>
<organism evidence="5 6">
    <name type="scientific">Argiope bruennichi</name>
    <name type="common">Wasp spider</name>
    <name type="synonym">Aranea bruennichi</name>
    <dbReference type="NCBI Taxonomy" id="94029"/>
    <lineage>
        <taxon>Eukaryota</taxon>
        <taxon>Metazoa</taxon>
        <taxon>Ecdysozoa</taxon>
        <taxon>Arthropoda</taxon>
        <taxon>Chelicerata</taxon>
        <taxon>Arachnida</taxon>
        <taxon>Araneae</taxon>
        <taxon>Araneomorphae</taxon>
        <taxon>Entelegynae</taxon>
        <taxon>Araneoidea</taxon>
        <taxon>Araneidae</taxon>
        <taxon>Argiope</taxon>
    </lineage>
</organism>
<sequence length="670" mass="76070">MVKRADHGREESDLDRIQDLFPSDHLRLHERDPLSPRKGLMRSKSSAASKIQRALPGKSKTCNGDMPCSPSRPEALSFQKKHLWGDDNFRVFIMESPVHFTMGVQKQDRHLFLFNDLLLVAKPRSGGTYKLKEKVRMSEMWLSQCLGDVCESIKSPATSFVIGWPTTNVVVSFRLKITRCCEEVKFRYIRIDFMGSENKCDKILRSSLFNFKFYCVIDPRVQKKRKKHRRPHPKINWPFRKPASKHDSVDSGNSSPPPHNLFGLPLWKLCPDNVIPKPIMSMLNQLFVQGPYTVGIFRKSANARACRELKEKLEANPECDLSNVSVIVLSSLFKEFLRSLPDCLLQSDLYKNWLQAVSFESEWECKKRILSLLAQLPPQNIRLLQYLLCMLWHIAQHSSENKMSSMNLAVCIGPTLLNPGKFQSPVLQQEDVAERVPKTVAFLIDHCAELFGDQVLQLLGSFPERDGSRQDSGAEESDSLHSLHDLASQYRRDDSSIDSLDRDFLDEIEPSPKLPCKSKMSLTNLSRDSGLTLSDTQLYTPEEEVESESSSADSRRGNSAALTKSVPHLDTAGIDCNTASYSKNAGISIDGSCHDVVRKRPPQENPYTALRARLCSQNAGTEEQRLRELIFGMQLGNRKPSRLLFETKPNRNSLQNISRLTSTRYRVIAD</sequence>
<dbReference type="Pfam" id="PF00620">
    <property type="entry name" value="RhoGAP"/>
    <property type="match status" value="1"/>
</dbReference>
<dbReference type="InterPro" id="IPR047887">
    <property type="entry name" value="ARHGAP20_PH"/>
</dbReference>
<keyword evidence="6" id="KW-1185">Reference proteome</keyword>
<proteinExistence type="predicted"/>
<dbReference type="AlphaFoldDB" id="A0A8T0FYG2"/>
<dbReference type="Gene3D" id="2.30.29.30">
    <property type="entry name" value="Pleckstrin-homology domain (PH domain)/Phosphotyrosine-binding domain (PTB)"/>
    <property type="match status" value="1"/>
</dbReference>
<evidence type="ECO:0000256" key="1">
    <source>
        <dbReference type="ARBA" id="ARBA00022468"/>
    </source>
</evidence>
<dbReference type="PANTHER" id="PTHR23179:SF3">
    <property type="entry name" value="RHO GTPASE-ACTIVATING PROTEIN 20"/>
    <property type="match status" value="1"/>
</dbReference>
<dbReference type="PROSITE" id="PS50238">
    <property type="entry name" value="RHOGAP"/>
    <property type="match status" value="1"/>
</dbReference>
<dbReference type="InterPro" id="IPR000198">
    <property type="entry name" value="RhoGAP_dom"/>
</dbReference>
<feature type="domain" description="Rho-GAP" evidence="4">
    <location>
        <begin position="264"/>
        <end position="451"/>
    </location>
</feature>
<dbReference type="InterPro" id="IPR047886">
    <property type="entry name" value="ARHGAP20-like_RhoGAP"/>
</dbReference>
<dbReference type="Gene3D" id="1.10.555.10">
    <property type="entry name" value="Rho GTPase activation protein"/>
    <property type="match status" value="1"/>
</dbReference>
<comment type="caution">
    <text evidence="5">The sequence shown here is derived from an EMBL/GenBank/DDBJ whole genome shotgun (WGS) entry which is preliminary data.</text>
</comment>
<feature type="region of interest" description="Disordered" evidence="3">
    <location>
        <begin position="532"/>
        <end position="564"/>
    </location>
</feature>
<evidence type="ECO:0000313" key="5">
    <source>
        <dbReference type="EMBL" id="KAF8796061.1"/>
    </source>
</evidence>
<protein>
    <submittedName>
        <fullName evidence="5">Rho GTPase-activating protein 20 like protein</fullName>
    </submittedName>
</protein>